<dbReference type="InterPro" id="IPR016169">
    <property type="entry name" value="FAD-bd_PCMH_sub2"/>
</dbReference>
<dbReference type="Proteomes" id="UP001174694">
    <property type="component" value="Unassembled WGS sequence"/>
</dbReference>
<dbReference type="Pfam" id="PF08031">
    <property type="entry name" value="BBE"/>
    <property type="match status" value="1"/>
</dbReference>
<dbReference type="Pfam" id="PF01565">
    <property type="entry name" value="FAD_binding_4"/>
    <property type="match status" value="1"/>
</dbReference>
<dbReference type="InterPro" id="IPR050432">
    <property type="entry name" value="FAD-linked_Oxidoreductases_BP"/>
</dbReference>
<evidence type="ECO:0000313" key="6">
    <source>
        <dbReference type="Proteomes" id="UP001174694"/>
    </source>
</evidence>
<accession>A0AA38RQN2</accession>
<evidence type="ECO:0000256" key="3">
    <source>
        <dbReference type="SAM" id="SignalP"/>
    </source>
</evidence>
<dbReference type="PANTHER" id="PTHR13878:SF91">
    <property type="entry name" value="FAD BINDING DOMAIN PROTEIN (AFU_ORTHOLOGUE AFUA_6G12070)-RELATED"/>
    <property type="match status" value="1"/>
</dbReference>
<keyword evidence="2" id="KW-0560">Oxidoreductase</keyword>
<dbReference type="EMBL" id="JANBVO010000017">
    <property type="protein sequence ID" value="KAJ9144274.1"/>
    <property type="molecule type" value="Genomic_DNA"/>
</dbReference>
<reference evidence="5" key="1">
    <citation type="submission" date="2022-07" db="EMBL/GenBank/DDBJ databases">
        <title>Fungi with potential for degradation of polypropylene.</title>
        <authorList>
            <person name="Gostincar C."/>
        </authorList>
    </citation>
    <scope>NUCLEOTIDE SEQUENCE</scope>
    <source>
        <strain evidence="5">EXF-13308</strain>
    </source>
</reference>
<dbReference type="AlphaFoldDB" id="A0AA38RQN2"/>
<evidence type="ECO:0000313" key="5">
    <source>
        <dbReference type="EMBL" id="KAJ9144274.1"/>
    </source>
</evidence>
<dbReference type="PROSITE" id="PS51387">
    <property type="entry name" value="FAD_PCMH"/>
    <property type="match status" value="1"/>
</dbReference>
<dbReference type="InterPro" id="IPR036318">
    <property type="entry name" value="FAD-bd_PCMH-like_sf"/>
</dbReference>
<dbReference type="GO" id="GO:0071949">
    <property type="term" value="F:FAD binding"/>
    <property type="evidence" value="ECO:0007669"/>
    <property type="project" value="InterPro"/>
</dbReference>
<dbReference type="SUPFAM" id="SSF56176">
    <property type="entry name" value="FAD-binding/transporter-associated domain-like"/>
    <property type="match status" value="1"/>
</dbReference>
<sequence length="684" mass="73185">MHILPLLTGLVVSGVRCINFPYEAETLTDADVGNFSAIAFGDKSQLSPTFSGPECKAFPGTDSWPLDNEWAQLNSSLGGALLKPSPPGIVCYKGPMQDVNACISLLFGSLSSRVYLDDPVTVLTTWPEGDTCPVTPYATGNCTQGGFPTYVVNATTVRHIQLAVNFARNKNLRLVIKNTGHDFVGRSTGAGALSVWTHWLKSFEFLPEYKQEPYDGMAARVGAGLEAWELYTYMDKYNMTVVVPGGSTVGAYGGWMAGGGHNTLSSSYGLGSDQALSLQVVTADGRFVTADPDNNSDLFYALRGGGPGTYGIVTSAIVKAYPPVYVSESALAFSVGNPGFGFGFGNFSFPVNGTNPFNFSNPFNTTGGFPNPFNVSSPFLSPFNMSNPFNFTIPGNFSFPNATAPATVNSTATFWKAVNAYFAFGETLCDAGGTGYSYLTPLGTGNTSFSFTTTLEMPGMTPQQLFDFVQPLFDDLNNLGVNVTNAMPSASLSWGDTREGEGDSPGNVRFASRLMPRSSWEDPVAFDAMMGAIRESIEAGYTFHGVQVAPTEKTAGAYPGPNTSSVNPAFRATLLHADLFDVLPVLGASVQVAQEAEARLSSYMNKWRAATPGAGAYINEADAQEPDWQQSFFGANYDRLLAIKRDQDPWGLFWAPTTVGSEAWEVRTADGAPTQNGRLCRVTS</sequence>
<dbReference type="GO" id="GO:0016491">
    <property type="term" value="F:oxidoreductase activity"/>
    <property type="evidence" value="ECO:0007669"/>
    <property type="project" value="UniProtKB-KW"/>
</dbReference>
<organism evidence="5 6">
    <name type="scientific">Pleurostoma richardsiae</name>
    <dbReference type="NCBI Taxonomy" id="41990"/>
    <lineage>
        <taxon>Eukaryota</taxon>
        <taxon>Fungi</taxon>
        <taxon>Dikarya</taxon>
        <taxon>Ascomycota</taxon>
        <taxon>Pezizomycotina</taxon>
        <taxon>Sordariomycetes</taxon>
        <taxon>Sordariomycetidae</taxon>
        <taxon>Calosphaeriales</taxon>
        <taxon>Pleurostomataceae</taxon>
        <taxon>Pleurostoma</taxon>
    </lineage>
</organism>
<dbReference type="Gene3D" id="3.40.462.20">
    <property type="match status" value="1"/>
</dbReference>
<feature type="chain" id="PRO_5041225389" evidence="3">
    <location>
        <begin position="18"/>
        <end position="684"/>
    </location>
</feature>
<comment type="caution">
    <text evidence="5">The sequence shown here is derived from an EMBL/GenBank/DDBJ whole genome shotgun (WGS) entry which is preliminary data.</text>
</comment>
<evidence type="ECO:0000256" key="1">
    <source>
        <dbReference type="ARBA" id="ARBA00005466"/>
    </source>
</evidence>
<dbReference type="Gene3D" id="3.30.465.10">
    <property type="match status" value="2"/>
</dbReference>
<dbReference type="PANTHER" id="PTHR13878">
    <property type="entry name" value="GULONOLACTONE OXIDASE"/>
    <property type="match status" value="1"/>
</dbReference>
<feature type="domain" description="FAD-binding PCMH-type" evidence="4">
    <location>
        <begin position="144"/>
        <end position="323"/>
    </location>
</feature>
<comment type="similarity">
    <text evidence="1">Belongs to the oxygen-dependent FAD-linked oxidoreductase family.</text>
</comment>
<dbReference type="InterPro" id="IPR006094">
    <property type="entry name" value="Oxid_FAD_bind_N"/>
</dbReference>
<keyword evidence="6" id="KW-1185">Reference proteome</keyword>
<keyword evidence="3" id="KW-0732">Signal</keyword>
<gene>
    <name evidence="5" type="ORF">NKR23_g6172</name>
</gene>
<dbReference type="InterPro" id="IPR016166">
    <property type="entry name" value="FAD-bd_PCMH"/>
</dbReference>
<feature type="signal peptide" evidence="3">
    <location>
        <begin position="1"/>
        <end position="17"/>
    </location>
</feature>
<proteinExistence type="inferred from homology"/>
<evidence type="ECO:0000259" key="4">
    <source>
        <dbReference type="PROSITE" id="PS51387"/>
    </source>
</evidence>
<dbReference type="InterPro" id="IPR012951">
    <property type="entry name" value="BBE"/>
</dbReference>
<protein>
    <submittedName>
        <fullName evidence="5">FAD-binding domain-containing protein</fullName>
    </submittedName>
</protein>
<name>A0AA38RQN2_9PEZI</name>
<evidence type="ECO:0000256" key="2">
    <source>
        <dbReference type="ARBA" id="ARBA00023002"/>
    </source>
</evidence>